<dbReference type="InterPro" id="IPR000073">
    <property type="entry name" value="AB_hydrolase_1"/>
</dbReference>
<feature type="active site" description="Nucleophile" evidence="5">
    <location>
        <position position="92"/>
    </location>
</feature>
<accession>A0A7U7GAQ1</accession>
<evidence type="ECO:0000313" key="8">
    <source>
        <dbReference type="Proteomes" id="UP000019184"/>
    </source>
</evidence>
<dbReference type="InterPro" id="IPR050228">
    <property type="entry name" value="Carboxylesterase_BioH"/>
</dbReference>
<keyword evidence="1 5" id="KW-0719">Serine esterase</keyword>
<feature type="active site" evidence="5">
    <location>
        <position position="218"/>
    </location>
</feature>
<keyword evidence="2 5" id="KW-0963">Cytoplasm</keyword>
<evidence type="ECO:0000256" key="4">
    <source>
        <dbReference type="ARBA" id="ARBA00022801"/>
    </source>
</evidence>
<feature type="binding site" evidence="5">
    <location>
        <position position="31"/>
    </location>
    <ligand>
        <name>substrate</name>
    </ligand>
</feature>
<dbReference type="SUPFAM" id="SSF53474">
    <property type="entry name" value="alpha/beta-Hydrolases"/>
    <property type="match status" value="1"/>
</dbReference>
<comment type="catalytic activity">
    <reaction evidence="5">
        <text>6-carboxyhexanoyl-[ACP] methyl ester + H2O = 6-carboxyhexanoyl-[ACP] + methanol + H(+)</text>
        <dbReference type="Rhea" id="RHEA:42700"/>
        <dbReference type="Rhea" id="RHEA-COMP:9955"/>
        <dbReference type="Rhea" id="RHEA-COMP:10186"/>
        <dbReference type="ChEBI" id="CHEBI:15377"/>
        <dbReference type="ChEBI" id="CHEBI:15378"/>
        <dbReference type="ChEBI" id="CHEBI:17790"/>
        <dbReference type="ChEBI" id="CHEBI:78846"/>
        <dbReference type="ChEBI" id="CHEBI:82735"/>
        <dbReference type="EC" id="3.1.1.85"/>
    </reaction>
</comment>
<evidence type="ECO:0000259" key="6">
    <source>
        <dbReference type="Pfam" id="PF00561"/>
    </source>
</evidence>
<dbReference type="UniPathway" id="UPA00078"/>
<feature type="binding site" evidence="5">
    <location>
        <position position="246"/>
    </location>
    <ligand>
        <name>substrate</name>
    </ligand>
</feature>
<comment type="similarity">
    <text evidence="5">Belongs to the AB hydrolase superfamily. Carboxylesterase BioH family.</text>
</comment>
<dbReference type="OrthoDB" id="9780744at2"/>
<gene>
    <name evidence="5" type="primary">bioH</name>
    <name evidence="7" type="ORF">BN874_200044</name>
</gene>
<comment type="subcellular location">
    <subcellularLocation>
        <location evidence="5">Cytoplasm</location>
    </subcellularLocation>
</comment>
<feature type="binding site" evidence="5">
    <location>
        <begin position="92"/>
        <end position="93"/>
    </location>
    <ligand>
        <name>substrate</name>
    </ligand>
</feature>
<reference evidence="7 8" key="1">
    <citation type="journal article" date="2014" name="ISME J.">
        <title>Candidatus Competibacter-lineage genomes retrieved from metagenomes reveal functional metabolic diversity.</title>
        <authorList>
            <person name="McIlroy S.J."/>
            <person name="Albertsen M."/>
            <person name="Andresen E.K."/>
            <person name="Saunders A.M."/>
            <person name="Kristiansen R."/>
            <person name="Stokholm-Bjerregaard M."/>
            <person name="Nielsen K.L."/>
            <person name="Nielsen P.H."/>
        </authorList>
    </citation>
    <scope>NUCLEOTIDE SEQUENCE [LARGE SCALE GENOMIC DNA]</scope>
    <source>
        <strain evidence="7 8">Run_B_J11</strain>
    </source>
</reference>
<keyword evidence="8" id="KW-1185">Reference proteome</keyword>
<evidence type="ECO:0000256" key="3">
    <source>
        <dbReference type="ARBA" id="ARBA00022756"/>
    </source>
</evidence>
<comment type="function">
    <text evidence="5">The physiological role of BioH is to remove the methyl group introduced by BioC when the pimeloyl moiety is complete. It allows to synthesize pimeloyl-ACP via the fatty acid synthetic pathway through the hydrolysis of the ester bonds of pimeloyl-ACP esters.</text>
</comment>
<feature type="domain" description="AB hydrolase-1" evidence="6">
    <location>
        <begin position="25"/>
        <end position="252"/>
    </location>
</feature>
<dbReference type="GO" id="GO:0005737">
    <property type="term" value="C:cytoplasm"/>
    <property type="evidence" value="ECO:0007669"/>
    <property type="project" value="UniProtKB-SubCell"/>
</dbReference>
<comment type="caution">
    <text evidence="5">Lacks conserved residue(s) required for the propagation of feature annotation.</text>
</comment>
<name>A0A7U7GAQ1_9GAMM</name>
<comment type="subunit">
    <text evidence="5">Monomer.</text>
</comment>
<dbReference type="InterPro" id="IPR029058">
    <property type="entry name" value="AB_hydrolase_fold"/>
</dbReference>
<sequence length="266" mass="29302">MCHDSSDRLAPTSLYRHTVGSGPEIVLLHGWGMHAGVWEDVAKSLLEDYRVTVLDLPGHGYSRLSETGHTLADLCAAVSAVTPPQATWVGWSLGGLVAQQVAITAPERVNRLVLVNSTPCFMQRPDWPHGIAPLVLRRFAEELRQNYRATLKRFIALEVHGSEHATAQLHQLKTMLFQHGEPDVSALEDGLAILEQADLRAELSRIVCSTLLLMGQRDQLVPAAAGAAIQQWLPNARLHIFPRAGHAPFFSHLPEFLAELRAFLDA</sequence>
<evidence type="ECO:0000256" key="1">
    <source>
        <dbReference type="ARBA" id="ARBA00022487"/>
    </source>
</evidence>
<dbReference type="PANTHER" id="PTHR43194">
    <property type="entry name" value="HYDROLASE ALPHA/BETA FOLD FAMILY"/>
    <property type="match status" value="1"/>
</dbReference>
<dbReference type="EC" id="3.1.1.85" evidence="5"/>
<dbReference type="PANTHER" id="PTHR43194:SF5">
    <property type="entry name" value="PIMELOYL-[ACYL-CARRIER PROTEIN] METHYL ESTER ESTERASE"/>
    <property type="match status" value="1"/>
</dbReference>
<feature type="active site" evidence="5">
    <location>
        <position position="246"/>
    </location>
</feature>
<keyword evidence="4 5" id="KW-0378">Hydrolase</keyword>
<evidence type="ECO:0000256" key="2">
    <source>
        <dbReference type="ARBA" id="ARBA00022490"/>
    </source>
</evidence>
<proteinExistence type="inferred from homology"/>
<dbReference type="EMBL" id="CBTK010000113">
    <property type="protein sequence ID" value="CDH44974.1"/>
    <property type="molecule type" value="Genomic_DNA"/>
</dbReference>
<evidence type="ECO:0000256" key="5">
    <source>
        <dbReference type="HAMAP-Rule" id="MF_01260"/>
    </source>
</evidence>
<dbReference type="Gene3D" id="3.40.50.1820">
    <property type="entry name" value="alpha/beta hydrolase"/>
    <property type="match status" value="1"/>
</dbReference>
<dbReference type="AlphaFoldDB" id="A0A7U7GAQ1"/>
<organism evidence="7 8">
    <name type="scientific">Candidatus Contendobacter odensis Run_B_J11</name>
    <dbReference type="NCBI Taxonomy" id="1400861"/>
    <lineage>
        <taxon>Bacteria</taxon>
        <taxon>Pseudomonadati</taxon>
        <taxon>Pseudomonadota</taxon>
        <taxon>Gammaproteobacteria</taxon>
        <taxon>Candidatus Competibacteraceae</taxon>
        <taxon>Candidatus Contendibacter</taxon>
    </lineage>
</organism>
<comment type="caution">
    <text evidence="7">The sequence shown here is derived from an EMBL/GenBank/DDBJ whole genome shotgun (WGS) entry which is preliminary data.</text>
</comment>
<protein>
    <recommendedName>
        <fullName evidence="5">Pimeloyl-[acyl-carrier protein] methyl ester esterase</fullName>
        <ecNumber evidence="5">3.1.1.85</ecNumber>
    </recommendedName>
    <alternativeName>
        <fullName evidence="5">Biotin synthesis protein BioH</fullName>
    </alternativeName>
    <alternativeName>
        <fullName evidence="5">Carboxylesterase BioH</fullName>
    </alternativeName>
</protein>
<dbReference type="GO" id="GO:0090499">
    <property type="term" value="F:pimelyl-[acyl-carrier protein] methyl ester esterase activity"/>
    <property type="evidence" value="ECO:0007669"/>
    <property type="project" value="UniProtKB-EC"/>
</dbReference>
<dbReference type="NCBIfam" id="TIGR01738">
    <property type="entry name" value="bioH"/>
    <property type="match status" value="1"/>
</dbReference>
<dbReference type="PRINTS" id="PR00111">
    <property type="entry name" value="ABHYDROLASE"/>
</dbReference>
<dbReference type="GO" id="GO:0009102">
    <property type="term" value="P:biotin biosynthetic process"/>
    <property type="evidence" value="ECO:0007669"/>
    <property type="project" value="UniProtKB-UniRule"/>
</dbReference>
<dbReference type="Proteomes" id="UP000019184">
    <property type="component" value="Unassembled WGS sequence"/>
</dbReference>
<comment type="pathway">
    <text evidence="5">Cofactor biosynthesis; biotin biosynthesis.</text>
</comment>
<keyword evidence="3 5" id="KW-0093">Biotin biosynthesis</keyword>
<dbReference type="InterPro" id="IPR010076">
    <property type="entry name" value="BioH"/>
</dbReference>
<evidence type="ECO:0000313" key="7">
    <source>
        <dbReference type="EMBL" id="CDH44974.1"/>
    </source>
</evidence>
<dbReference type="Pfam" id="PF00561">
    <property type="entry name" value="Abhydrolase_1"/>
    <property type="match status" value="1"/>
</dbReference>
<dbReference type="RefSeq" id="WP_051497617.1">
    <property type="nucleotide sequence ID" value="NZ_CBTK010000113.1"/>
</dbReference>
<dbReference type="HAMAP" id="MF_01260">
    <property type="entry name" value="Carboxylester"/>
    <property type="match status" value="1"/>
</dbReference>